<accession>A0AAW1XWQ6</accession>
<keyword evidence="7 8" id="KW-0539">Nucleus</keyword>
<dbReference type="GO" id="GO:0017108">
    <property type="term" value="F:5'-flap endonuclease activity"/>
    <property type="evidence" value="ECO:0007669"/>
    <property type="project" value="InterPro"/>
</dbReference>
<evidence type="ECO:0000256" key="3">
    <source>
        <dbReference type="ARBA" id="ARBA00022763"/>
    </source>
</evidence>
<evidence type="ECO:0000256" key="6">
    <source>
        <dbReference type="ARBA" id="ARBA00023204"/>
    </source>
</evidence>
<proteinExistence type="inferred from homology"/>
<dbReference type="Pfam" id="PF01541">
    <property type="entry name" value="GIY-YIG"/>
    <property type="match status" value="1"/>
</dbReference>
<evidence type="ECO:0000256" key="9">
    <source>
        <dbReference type="SAM" id="MobiDB-lite"/>
    </source>
</evidence>
<comment type="subcellular location">
    <subcellularLocation>
        <location evidence="8">Nucleus</location>
    </subcellularLocation>
</comment>
<evidence type="ECO:0000259" key="10">
    <source>
        <dbReference type="PROSITE" id="PS50164"/>
    </source>
</evidence>
<evidence type="ECO:0000256" key="7">
    <source>
        <dbReference type="ARBA" id="ARBA00023242"/>
    </source>
</evidence>
<evidence type="ECO:0000313" key="12">
    <source>
        <dbReference type="Proteomes" id="UP001457282"/>
    </source>
</evidence>
<dbReference type="InterPro" id="IPR050381">
    <property type="entry name" value="SLX1_endonuclease"/>
</dbReference>
<dbReference type="Proteomes" id="UP001457282">
    <property type="component" value="Unassembled WGS sequence"/>
</dbReference>
<dbReference type="EMBL" id="JBEDUW010000003">
    <property type="protein sequence ID" value="KAK9940953.1"/>
    <property type="molecule type" value="Genomic_DNA"/>
</dbReference>
<dbReference type="HAMAP" id="MF_03100">
    <property type="entry name" value="Endonuc_su_Slx1"/>
    <property type="match status" value="1"/>
</dbReference>
<evidence type="ECO:0000313" key="11">
    <source>
        <dbReference type="EMBL" id="KAK9940953.1"/>
    </source>
</evidence>
<dbReference type="InterPro" id="IPR027520">
    <property type="entry name" value="Slx1"/>
</dbReference>
<dbReference type="PANTHER" id="PTHR20208">
    <property type="entry name" value="STRUCTURE-SPECIFIC ENDONUCLEASE SUBUNIT SLX1"/>
    <property type="match status" value="1"/>
</dbReference>
<feature type="domain" description="GIY-YIG" evidence="10">
    <location>
        <begin position="24"/>
        <end position="106"/>
    </location>
</feature>
<comment type="cofactor">
    <cofactor evidence="8">
        <name>a divalent metal cation</name>
        <dbReference type="ChEBI" id="CHEBI:60240"/>
    </cofactor>
</comment>
<protein>
    <recommendedName>
        <fullName evidence="8">Structure-specific endonuclease subunit SLX1 homolog</fullName>
        <ecNumber evidence="8">3.1.-.-</ecNumber>
    </recommendedName>
</protein>
<evidence type="ECO:0000256" key="8">
    <source>
        <dbReference type="HAMAP-Rule" id="MF_03100"/>
    </source>
</evidence>
<evidence type="ECO:0000256" key="4">
    <source>
        <dbReference type="ARBA" id="ARBA00022801"/>
    </source>
</evidence>
<dbReference type="InterPro" id="IPR035901">
    <property type="entry name" value="GIY-YIG_endonuc_sf"/>
</dbReference>
<keyword evidence="12" id="KW-1185">Reference proteome</keyword>
<comment type="similarity">
    <text evidence="8">Belongs to the SLX1 family.</text>
</comment>
<dbReference type="InterPro" id="IPR000305">
    <property type="entry name" value="GIY-YIG_endonuc"/>
</dbReference>
<feature type="compositionally biased region" description="Basic and acidic residues" evidence="9">
    <location>
        <begin position="235"/>
        <end position="246"/>
    </location>
</feature>
<keyword evidence="6 8" id="KW-0234">DNA repair</keyword>
<sequence>MRQRRKTGSENPETLTVEEAEGGRFFACYLLTSRCPRYKGHTYIGFTVNPRRRIRQHNGEIGRGAWRTKKKRPWEMALCIYGFPTNTSALQFEWAWQNPYVSKAVRKAAANFKTLGGFANKIKLAYTMLTLPPWQSLNLTVNFFSTEYTKHAAGCPRLPEQMKVKICPMDELPSCISDDVSDNEDEWYKEKECDEAMHTSTLEEEALSDSVIHDSADDQQNGSGSRINEVYEGNEEARQDEPYNEKESDEAINSGILQEDTFDDFMVHNSADDREMDTGNTSSQVYGCNKEVEEDITGEYAFITSPVRMPHPNVKASNNLGLFDDSSVKLDRPARDQLPTIIVADDERSPSNSYLRSCDSEVVDLITPSSLCRNGIFGKKSRVATAYPQIIDLTKSPNFIQL</sequence>
<keyword evidence="1 8" id="KW-0540">Nuclease</keyword>
<dbReference type="PROSITE" id="PS50164">
    <property type="entry name" value="GIY_YIG"/>
    <property type="match status" value="1"/>
</dbReference>
<name>A0AAW1XWQ6_RUBAR</name>
<keyword evidence="3 8" id="KW-0227">DNA damage</keyword>
<feature type="region of interest" description="Disordered" evidence="9">
    <location>
        <begin position="214"/>
        <end position="249"/>
    </location>
</feature>
<gene>
    <name evidence="11" type="ORF">M0R45_017585</name>
</gene>
<evidence type="ECO:0000256" key="5">
    <source>
        <dbReference type="ARBA" id="ARBA00023172"/>
    </source>
</evidence>
<dbReference type="GO" id="GO:0033557">
    <property type="term" value="C:Slx1-Slx4 complex"/>
    <property type="evidence" value="ECO:0007669"/>
    <property type="project" value="UniProtKB-UniRule"/>
</dbReference>
<dbReference type="GO" id="GO:0008821">
    <property type="term" value="F:crossover junction DNA endonuclease activity"/>
    <property type="evidence" value="ECO:0007669"/>
    <property type="project" value="TreeGrafter"/>
</dbReference>
<comment type="function">
    <text evidence="8">Catalytic subunit of a heterodimeric structure-specific endonuclease that resolves DNA secondary structures generated during DNA repair and recombination. Has endonuclease activity towards branched DNA substrates, introducing single-strand cuts in duplex DNA close to junctions with ss-DNA.</text>
</comment>
<reference evidence="11 12" key="1">
    <citation type="journal article" date="2023" name="G3 (Bethesda)">
        <title>A chromosome-length genome assembly and annotation of blackberry (Rubus argutus, cv. 'Hillquist').</title>
        <authorList>
            <person name="Bruna T."/>
            <person name="Aryal R."/>
            <person name="Dudchenko O."/>
            <person name="Sargent D.J."/>
            <person name="Mead D."/>
            <person name="Buti M."/>
            <person name="Cavallini A."/>
            <person name="Hytonen T."/>
            <person name="Andres J."/>
            <person name="Pham M."/>
            <person name="Weisz D."/>
            <person name="Mascagni F."/>
            <person name="Usai G."/>
            <person name="Natali L."/>
            <person name="Bassil N."/>
            <person name="Fernandez G.E."/>
            <person name="Lomsadze A."/>
            <person name="Armour M."/>
            <person name="Olukolu B."/>
            <person name="Poorten T."/>
            <person name="Britton C."/>
            <person name="Davik J."/>
            <person name="Ashrafi H."/>
            <person name="Aiden E.L."/>
            <person name="Borodovsky M."/>
            <person name="Worthington M."/>
        </authorList>
    </citation>
    <scope>NUCLEOTIDE SEQUENCE [LARGE SCALE GENOMIC DNA]</scope>
    <source>
        <strain evidence="11">PI 553951</strain>
    </source>
</reference>
<keyword evidence="4 8" id="KW-0378">Hydrolase</keyword>
<comment type="caution">
    <text evidence="8">Lacks conserved residue(s) required for the propagation of feature annotation.</text>
</comment>
<dbReference type="GO" id="GO:0000724">
    <property type="term" value="P:double-strand break repair via homologous recombination"/>
    <property type="evidence" value="ECO:0007669"/>
    <property type="project" value="TreeGrafter"/>
</dbReference>
<dbReference type="SUPFAM" id="SSF82771">
    <property type="entry name" value="GIY-YIG endonuclease"/>
    <property type="match status" value="1"/>
</dbReference>
<evidence type="ECO:0000256" key="2">
    <source>
        <dbReference type="ARBA" id="ARBA00022759"/>
    </source>
</evidence>
<dbReference type="Gene3D" id="3.40.1440.10">
    <property type="entry name" value="GIY-YIG endonuclease"/>
    <property type="match status" value="1"/>
</dbReference>
<dbReference type="PANTHER" id="PTHR20208:SF10">
    <property type="entry name" value="STRUCTURE-SPECIFIC ENDONUCLEASE SUBUNIT SLX1"/>
    <property type="match status" value="1"/>
</dbReference>
<dbReference type="EC" id="3.1.-.-" evidence="8"/>
<keyword evidence="2 8" id="KW-0255">Endonuclease</keyword>
<organism evidence="11 12">
    <name type="scientific">Rubus argutus</name>
    <name type="common">Southern blackberry</name>
    <dbReference type="NCBI Taxonomy" id="59490"/>
    <lineage>
        <taxon>Eukaryota</taxon>
        <taxon>Viridiplantae</taxon>
        <taxon>Streptophyta</taxon>
        <taxon>Embryophyta</taxon>
        <taxon>Tracheophyta</taxon>
        <taxon>Spermatophyta</taxon>
        <taxon>Magnoliopsida</taxon>
        <taxon>eudicotyledons</taxon>
        <taxon>Gunneridae</taxon>
        <taxon>Pentapetalae</taxon>
        <taxon>rosids</taxon>
        <taxon>fabids</taxon>
        <taxon>Rosales</taxon>
        <taxon>Rosaceae</taxon>
        <taxon>Rosoideae</taxon>
        <taxon>Rosoideae incertae sedis</taxon>
        <taxon>Rubus</taxon>
    </lineage>
</organism>
<dbReference type="FunFam" id="3.40.1440.10:FF:000005">
    <property type="entry name" value="Structure-specific endonuclease subunit SLX1 homolog"/>
    <property type="match status" value="1"/>
</dbReference>
<dbReference type="AlphaFoldDB" id="A0AAW1XWQ6"/>
<comment type="caution">
    <text evidence="11">The sequence shown here is derived from an EMBL/GenBank/DDBJ whole genome shotgun (WGS) entry which is preliminary data.</text>
</comment>
<keyword evidence="5 8" id="KW-0233">DNA recombination</keyword>
<evidence type="ECO:0000256" key="1">
    <source>
        <dbReference type="ARBA" id="ARBA00022722"/>
    </source>
</evidence>
<comment type="subunit">
    <text evidence="8">Forms a heterodimer with a member of the SLX4 family.</text>
</comment>
<dbReference type="CDD" id="cd10455">
    <property type="entry name" value="GIY-YIG_SLX1"/>
    <property type="match status" value="1"/>
</dbReference>